<name>A0A2G9UV70_TELCI</name>
<keyword evidence="3" id="KW-1185">Reference proteome</keyword>
<dbReference type="AlphaFoldDB" id="A0A2G9UV70"/>
<evidence type="ECO:0000256" key="1">
    <source>
        <dbReference type="SAM" id="MobiDB-lite"/>
    </source>
</evidence>
<dbReference type="Proteomes" id="UP000230423">
    <property type="component" value="Unassembled WGS sequence"/>
</dbReference>
<accession>A0A2G9UV70</accession>
<organism evidence="2 3">
    <name type="scientific">Teladorsagia circumcincta</name>
    <name type="common">Brown stomach worm</name>
    <name type="synonym">Ostertagia circumcincta</name>
    <dbReference type="NCBI Taxonomy" id="45464"/>
    <lineage>
        <taxon>Eukaryota</taxon>
        <taxon>Metazoa</taxon>
        <taxon>Ecdysozoa</taxon>
        <taxon>Nematoda</taxon>
        <taxon>Chromadorea</taxon>
        <taxon>Rhabditida</taxon>
        <taxon>Rhabditina</taxon>
        <taxon>Rhabditomorpha</taxon>
        <taxon>Strongyloidea</taxon>
        <taxon>Trichostrongylidae</taxon>
        <taxon>Teladorsagia</taxon>
    </lineage>
</organism>
<evidence type="ECO:0000313" key="2">
    <source>
        <dbReference type="EMBL" id="PIO74159.1"/>
    </source>
</evidence>
<reference evidence="2 3" key="1">
    <citation type="submission" date="2015-09" db="EMBL/GenBank/DDBJ databases">
        <title>Draft genome of the parasitic nematode Teladorsagia circumcincta isolate WARC Sus (inbred).</title>
        <authorList>
            <person name="Mitreva M."/>
        </authorList>
    </citation>
    <scope>NUCLEOTIDE SEQUENCE [LARGE SCALE GENOMIC DNA]</scope>
    <source>
        <strain evidence="2 3">S</strain>
    </source>
</reference>
<proteinExistence type="predicted"/>
<dbReference type="EMBL" id="KZ345325">
    <property type="protein sequence ID" value="PIO74159.1"/>
    <property type="molecule type" value="Genomic_DNA"/>
</dbReference>
<dbReference type="OrthoDB" id="5813736at2759"/>
<feature type="region of interest" description="Disordered" evidence="1">
    <location>
        <begin position="194"/>
        <end position="213"/>
    </location>
</feature>
<dbReference type="Gene3D" id="2.10.60.10">
    <property type="entry name" value="CD59"/>
    <property type="match status" value="1"/>
</dbReference>
<gene>
    <name evidence="2" type="ORF">TELCIR_03842</name>
</gene>
<evidence type="ECO:0000313" key="3">
    <source>
        <dbReference type="Proteomes" id="UP000230423"/>
    </source>
</evidence>
<sequence length="445" mass="49438">MEEFREGGQVKCFCDRDSCDDNLLCQGDYCFIGLRREDGGETPKLRQHCASASEIPYLTGGHARCEERIDNWQEVCKCEEDFCNTFAYLRSSIDSRQDRRDVVQFTKQDAPYPPVQTRPTCYQYQFLGYLRRKGSFNRKALCVNKFPVDLERNEDPVIGKMIKALISEITVEISDGIEAEKRGGPIILSGLPEAAVDESTASPSRQPDPPQPVLADDILQESKNIASDPLIDAQRLSLGAGSYKLVPTGGQWGLAPALPPEVSQQPKNTTRNNLALPVVTPSHPTVALPPPKSPTAPKRPRPAIFGPVLHGIQPHPAYSPRYAETPRDYSNAFSHLHPWANYIAVRPEWPKLTQDMITEVLTIHAIPHKGYFGGSFVRALFLRRFVGLPSVTNPDPIFEIIRLKDTERNEDPVIGKIKASISEITVEITDGIEAEKRGGSIILSG</sequence>
<dbReference type="InterPro" id="IPR045860">
    <property type="entry name" value="Snake_toxin-like_sf"/>
</dbReference>
<protein>
    <submittedName>
        <fullName evidence="2">Uncharacterized protein</fullName>
    </submittedName>
</protein>